<proteinExistence type="predicted"/>
<dbReference type="GO" id="GO:0003677">
    <property type="term" value="F:DNA binding"/>
    <property type="evidence" value="ECO:0007669"/>
    <property type="project" value="UniProtKB-KW"/>
</dbReference>
<dbReference type="PANTHER" id="PTHR30146:SF109">
    <property type="entry name" value="HTH-TYPE TRANSCRIPTIONAL REGULATOR GALS"/>
    <property type="match status" value="1"/>
</dbReference>
<dbReference type="RefSeq" id="WP_378252885.1">
    <property type="nucleotide sequence ID" value="NZ_JBHSIT010000002.1"/>
</dbReference>
<evidence type="ECO:0000313" key="5">
    <source>
        <dbReference type="EMBL" id="MFC4907144.1"/>
    </source>
</evidence>
<dbReference type="InterPro" id="IPR028082">
    <property type="entry name" value="Peripla_BP_I"/>
</dbReference>
<dbReference type="InterPro" id="IPR010982">
    <property type="entry name" value="Lambda_DNA-bd_dom_sf"/>
</dbReference>
<dbReference type="PROSITE" id="PS00356">
    <property type="entry name" value="HTH_LACI_1"/>
    <property type="match status" value="1"/>
</dbReference>
<dbReference type="Pfam" id="PF00532">
    <property type="entry name" value="Peripla_BP_1"/>
    <property type="match status" value="1"/>
</dbReference>
<dbReference type="InterPro" id="IPR001761">
    <property type="entry name" value="Peripla_BP/Lac1_sug-bd_dom"/>
</dbReference>
<dbReference type="InterPro" id="IPR000843">
    <property type="entry name" value="HTH_LacI"/>
</dbReference>
<keyword evidence="1" id="KW-0805">Transcription regulation</keyword>
<evidence type="ECO:0000313" key="6">
    <source>
        <dbReference type="Proteomes" id="UP001595872"/>
    </source>
</evidence>
<dbReference type="PROSITE" id="PS50932">
    <property type="entry name" value="HTH_LACI_2"/>
    <property type="match status" value="1"/>
</dbReference>
<name>A0ABV9TU77_9ACTN</name>
<keyword evidence="3" id="KW-0804">Transcription</keyword>
<keyword evidence="2 5" id="KW-0238">DNA-binding</keyword>
<dbReference type="PANTHER" id="PTHR30146">
    <property type="entry name" value="LACI-RELATED TRANSCRIPTIONAL REPRESSOR"/>
    <property type="match status" value="1"/>
</dbReference>
<dbReference type="Gene3D" id="3.40.50.2300">
    <property type="match status" value="2"/>
</dbReference>
<dbReference type="Pfam" id="PF00356">
    <property type="entry name" value="LacI"/>
    <property type="match status" value="1"/>
</dbReference>
<dbReference type="PRINTS" id="PR00036">
    <property type="entry name" value="HTHLACI"/>
</dbReference>
<dbReference type="Proteomes" id="UP001595872">
    <property type="component" value="Unassembled WGS sequence"/>
</dbReference>
<gene>
    <name evidence="5" type="ORF">ACFPCY_07425</name>
</gene>
<dbReference type="CDD" id="cd01392">
    <property type="entry name" value="HTH_LacI"/>
    <property type="match status" value="1"/>
</dbReference>
<dbReference type="CDD" id="cd06267">
    <property type="entry name" value="PBP1_LacI_sugar_binding-like"/>
    <property type="match status" value="1"/>
</dbReference>
<accession>A0ABV9TU77</accession>
<dbReference type="SMART" id="SM00354">
    <property type="entry name" value="HTH_LACI"/>
    <property type="match status" value="1"/>
</dbReference>
<organism evidence="5 6">
    <name type="scientific">Actinomadura gamaensis</name>
    <dbReference type="NCBI Taxonomy" id="1763541"/>
    <lineage>
        <taxon>Bacteria</taxon>
        <taxon>Bacillati</taxon>
        <taxon>Actinomycetota</taxon>
        <taxon>Actinomycetes</taxon>
        <taxon>Streptosporangiales</taxon>
        <taxon>Thermomonosporaceae</taxon>
        <taxon>Actinomadura</taxon>
    </lineage>
</organism>
<dbReference type="Gene3D" id="1.10.260.40">
    <property type="entry name" value="lambda repressor-like DNA-binding domains"/>
    <property type="match status" value="1"/>
</dbReference>
<protein>
    <submittedName>
        <fullName evidence="5">LacI family DNA-binding transcriptional regulator</fullName>
    </submittedName>
</protein>
<keyword evidence="6" id="KW-1185">Reference proteome</keyword>
<dbReference type="EMBL" id="JBHSIT010000002">
    <property type="protein sequence ID" value="MFC4907144.1"/>
    <property type="molecule type" value="Genomic_DNA"/>
</dbReference>
<evidence type="ECO:0000256" key="1">
    <source>
        <dbReference type="ARBA" id="ARBA00023015"/>
    </source>
</evidence>
<reference evidence="6" key="1">
    <citation type="journal article" date="2019" name="Int. J. Syst. Evol. Microbiol.">
        <title>The Global Catalogue of Microorganisms (GCM) 10K type strain sequencing project: providing services to taxonomists for standard genome sequencing and annotation.</title>
        <authorList>
            <consortium name="The Broad Institute Genomics Platform"/>
            <consortium name="The Broad Institute Genome Sequencing Center for Infectious Disease"/>
            <person name="Wu L."/>
            <person name="Ma J."/>
        </authorList>
    </citation>
    <scope>NUCLEOTIDE SEQUENCE [LARGE SCALE GENOMIC DNA]</scope>
    <source>
        <strain evidence="6">KLKA75</strain>
    </source>
</reference>
<sequence>MTNEDKHRRPTISDVAAAAGVSVKTVSRVINNAPSVRPEVTERVLAAISTLGFRRNHIASSLRSGQHTATIGLIIEDLANPFYSALAAAIGRYARERGTHLITASSEESPELERQLFLELCQRRVDGLIIVPAGGDHSYMRPELEMNTQVVFLDRPPAGILADSVLIDNAGGTRAGVEALLARGHRRIGVISDSTTIYTARERLAGVRAALAAAAVPYDDALVRTDVAHPDQAAAAAAAMFREGDPPTAFFCGNNRITVGVLAELGRLGADADLLGFDDFELADLMPRPFTVIAYDVGELGRAAAARLFDRIGGDRSWPAETVLPTRLVRRGAPADA</sequence>
<comment type="caution">
    <text evidence="5">The sequence shown here is derived from an EMBL/GenBank/DDBJ whole genome shotgun (WGS) entry which is preliminary data.</text>
</comment>
<evidence type="ECO:0000259" key="4">
    <source>
        <dbReference type="PROSITE" id="PS50932"/>
    </source>
</evidence>
<feature type="domain" description="HTH lacI-type" evidence="4">
    <location>
        <begin position="10"/>
        <end position="64"/>
    </location>
</feature>
<dbReference type="SUPFAM" id="SSF53822">
    <property type="entry name" value="Periplasmic binding protein-like I"/>
    <property type="match status" value="1"/>
</dbReference>
<evidence type="ECO:0000256" key="2">
    <source>
        <dbReference type="ARBA" id="ARBA00023125"/>
    </source>
</evidence>
<evidence type="ECO:0000256" key="3">
    <source>
        <dbReference type="ARBA" id="ARBA00023163"/>
    </source>
</evidence>
<dbReference type="SUPFAM" id="SSF47413">
    <property type="entry name" value="lambda repressor-like DNA-binding domains"/>
    <property type="match status" value="1"/>
</dbReference>